<feature type="transmembrane region" description="Helical" evidence="6">
    <location>
        <begin position="245"/>
        <end position="264"/>
    </location>
</feature>
<comment type="subcellular location">
    <subcellularLocation>
        <location evidence="1">Membrane</location>
        <topology evidence="1">Multi-pass membrane protein</topology>
    </subcellularLocation>
</comment>
<protein>
    <submittedName>
        <fullName evidence="8">Substrate-binding domain-containing protein</fullName>
    </submittedName>
</protein>
<evidence type="ECO:0000256" key="3">
    <source>
        <dbReference type="ARBA" id="ARBA00022729"/>
    </source>
</evidence>
<keyword evidence="9" id="KW-1185">Reference proteome</keyword>
<proteinExistence type="predicted"/>
<organism evidence="8 9">
    <name type="scientific">Pseudomonas shahriarae</name>
    <dbReference type="NCBI Taxonomy" id="2745512"/>
    <lineage>
        <taxon>Bacteria</taxon>
        <taxon>Pseudomonadati</taxon>
        <taxon>Pseudomonadota</taxon>
        <taxon>Gammaproteobacteria</taxon>
        <taxon>Pseudomonadales</taxon>
        <taxon>Pseudomonadaceae</taxon>
        <taxon>Pseudomonas</taxon>
    </lineage>
</organism>
<sequence>MLTGSSTVALLALEIAKRFEQQNPGVRIDVQSGGSSRGVADAPSGLAGIGMVSRALKPEENKLTAHVIAMDGVGIIAHSGNPVRSLTDAQIKAIYTGRITNWNAVGGKDGRITVVNKAEGRSTLELFLQHFALKNSEIKPQVVIGENQQGIKTVAGNPGAIGYVSIGSAEFEEAQGTPIKLLPMAGVAASVANVRNGRFPLARPLNLVTKGAPAGWSRRFIDFARSGKVNDLVEAQFFRWLSPMMALPAAGAASILLLVLGFLLREAWPLLDGAGWLRFFADQGWHPLENLFGLAPMLWATLAAASGALLLAAPVGLAGVIFTRFFAPPPVARLYRMMLALLAGIPSVVYCLWGLTVLVRLIARWQAPGASLRAAILILALMIVPTVAPVLPR</sequence>
<gene>
    <name evidence="8" type="ORF">M5G27_25235</name>
</gene>
<feature type="transmembrane region" description="Helical" evidence="6">
    <location>
        <begin position="339"/>
        <end position="362"/>
    </location>
</feature>
<dbReference type="PANTHER" id="PTHR30570">
    <property type="entry name" value="PERIPLASMIC PHOSPHATE BINDING COMPONENT OF PHOSPHATE ABC TRANSPORTER"/>
    <property type="match status" value="1"/>
</dbReference>
<dbReference type="AlphaFoldDB" id="A0A9X4HC92"/>
<evidence type="ECO:0000313" key="8">
    <source>
        <dbReference type="EMBL" id="MDD1010785.1"/>
    </source>
</evidence>
<feature type="transmembrane region" description="Helical" evidence="6">
    <location>
        <begin position="374"/>
        <end position="391"/>
    </location>
</feature>
<reference evidence="8 9" key="1">
    <citation type="submission" date="2022-05" db="EMBL/GenBank/DDBJ databases">
        <title>Novel Pseudomonas spp. Isolated from a Rainbow Trout Aquaculture Facility.</title>
        <authorList>
            <person name="Testerman T."/>
            <person name="Graf J."/>
        </authorList>
    </citation>
    <scope>NUCLEOTIDE SEQUENCE [LARGE SCALE GENOMIC DNA]</scope>
    <source>
        <strain evidence="8 9">ID1042</strain>
    </source>
</reference>
<evidence type="ECO:0000256" key="5">
    <source>
        <dbReference type="ARBA" id="ARBA00023136"/>
    </source>
</evidence>
<evidence type="ECO:0000256" key="6">
    <source>
        <dbReference type="SAM" id="Phobius"/>
    </source>
</evidence>
<dbReference type="PANTHER" id="PTHR30570:SF1">
    <property type="entry name" value="PHOSPHATE-BINDING PROTEIN PSTS"/>
    <property type="match status" value="1"/>
</dbReference>
<keyword evidence="5 6" id="KW-0472">Membrane</keyword>
<dbReference type="InterPro" id="IPR024370">
    <property type="entry name" value="PBP_domain"/>
</dbReference>
<feature type="domain" description="PBP" evidence="7">
    <location>
        <begin position="3"/>
        <end position="224"/>
    </location>
</feature>
<dbReference type="EMBL" id="JAMDHA010000031">
    <property type="protein sequence ID" value="MDD1010785.1"/>
    <property type="molecule type" value="Genomic_DNA"/>
</dbReference>
<dbReference type="SUPFAM" id="SSF161098">
    <property type="entry name" value="MetI-like"/>
    <property type="match status" value="1"/>
</dbReference>
<evidence type="ECO:0000256" key="1">
    <source>
        <dbReference type="ARBA" id="ARBA00004141"/>
    </source>
</evidence>
<dbReference type="InterPro" id="IPR035906">
    <property type="entry name" value="MetI-like_sf"/>
</dbReference>
<keyword evidence="3" id="KW-0732">Signal</keyword>
<dbReference type="Gene3D" id="3.40.190.10">
    <property type="entry name" value="Periplasmic binding protein-like II"/>
    <property type="match status" value="2"/>
</dbReference>
<dbReference type="GO" id="GO:0016020">
    <property type="term" value="C:membrane"/>
    <property type="evidence" value="ECO:0007669"/>
    <property type="project" value="UniProtKB-SubCell"/>
</dbReference>
<evidence type="ECO:0000256" key="2">
    <source>
        <dbReference type="ARBA" id="ARBA00022692"/>
    </source>
</evidence>
<name>A0A9X4HC92_9PSED</name>
<dbReference type="CDD" id="cd13653">
    <property type="entry name" value="PBP2_phosphate_like_1"/>
    <property type="match status" value="1"/>
</dbReference>
<dbReference type="Proteomes" id="UP001148185">
    <property type="component" value="Unassembled WGS sequence"/>
</dbReference>
<keyword evidence="2 6" id="KW-0812">Transmembrane</keyword>
<dbReference type="Pfam" id="PF12849">
    <property type="entry name" value="PBP_like_2"/>
    <property type="match status" value="1"/>
</dbReference>
<accession>A0A9X4HC92</accession>
<dbReference type="SUPFAM" id="SSF53850">
    <property type="entry name" value="Periplasmic binding protein-like II"/>
    <property type="match status" value="1"/>
</dbReference>
<dbReference type="InterPro" id="IPR050811">
    <property type="entry name" value="Phosphate_ABC_transporter"/>
</dbReference>
<dbReference type="Gene3D" id="1.10.3720.10">
    <property type="entry name" value="MetI-like"/>
    <property type="match status" value="1"/>
</dbReference>
<evidence type="ECO:0000256" key="4">
    <source>
        <dbReference type="ARBA" id="ARBA00022989"/>
    </source>
</evidence>
<comment type="caution">
    <text evidence="8">The sequence shown here is derived from an EMBL/GenBank/DDBJ whole genome shotgun (WGS) entry which is preliminary data.</text>
</comment>
<feature type="transmembrane region" description="Helical" evidence="6">
    <location>
        <begin position="297"/>
        <end position="327"/>
    </location>
</feature>
<keyword evidence="4 6" id="KW-1133">Transmembrane helix</keyword>
<evidence type="ECO:0000259" key="7">
    <source>
        <dbReference type="Pfam" id="PF12849"/>
    </source>
</evidence>
<evidence type="ECO:0000313" key="9">
    <source>
        <dbReference type="Proteomes" id="UP001148185"/>
    </source>
</evidence>